<protein>
    <recommendedName>
        <fullName evidence="4">Coiled-coil domain-containing protein 94</fullName>
    </recommendedName>
</protein>
<dbReference type="PANTHER" id="PTHR12111:SF2">
    <property type="entry name" value="SPLICING FACTOR YJU2B-RELATED"/>
    <property type="match status" value="1"/>
</dbReference>
<proteinExistence type="inferred from homology"/>
<dbReference type="Pfam" id="PF04502">
    <property type="entry name" value="Saf4_Yju2"/>
    <property type="match status" value="1"/>
</dbReference>
<evidence type="ECO:0008006" key="4">
    <source>
        <dbReference type="Google" id="ProtNLM"/>
    </source>
</evidence>
<dbReference type="GO" id="GO:0005684">
    <property type="term" value="C:U2-type spliceosomal complex"/>
    <property type="evidence" value="ECO:0007669"/>
    <property type="project" value="TreeGrafter"/>
</dbReference>
<dbReference type="PANTHER" id="PTHR12111">
    <property type="entry name" value="SPLICING FACTOR YJU2"/>
    <property type="match status" value="1"/>
</dbReference>
<keyword evidence="3" id="KW-1185">Reference proteome</keyword>
<dbReference type="OrthoDB" id="2019031at2759"/>
<dbReference type="GO" id="GO:0071014">
    <property type="term" value="C:post-mRNA release spliceosomal complex"/>
    <property type="evidence" value="ECO:0007669"/>
    <property type="project" value="TreeGrafter"/>
</dbReference>
<accession>A0A7J6MYW3</accession>
<reference evidence="2 3" key="1">
    <citation type="submission" date="2020-04" db="EMBL/GenBank/DDBJ databases">
        <title>Perkinsus chesapeaki whole genome sequence.</title>
        <authorList>
            <person name="Bogema D.R."/>
        </authorList>
    </citation>
    <scope>NUCLEOTIDE SEQUENCE [LARGE SCALE GENOMIC DNA]</scope>
    <source>
        <strain evidence="2">ATCC PRA-425</strain>
    </source>
</reference>
<gene>
    <name evidence="2" type="ORF">FOL47_005963</name>
</gene>
<name>A0A7J6MYW3_PERCH</name>
<dbReference type="Proteomes" id="UP000591131">
    <property type="component" value="Unassembled WGS sequence"/>
</dbReference>
<dbReference type="InterPro" id="IPR007590">
    <property type="entry name" value="Saf4/Yju2"/>
</dbReference>
<comment type="similarity">
    <text evidence="1">Belongs to the CWC16 family.</text>
</comment>
<dbReference type="EMBL" id="JAAPAO010000033">
    <property type="protein sequence ID" value="KAF4676527.1"/>
    <property type="molecule type" value="Genomic_DNA"/>
</dbReference>
<organism evidence="2 3">
    <name type="scientific">Perkinsus chesapeaki</name>
    <name type="common">Clam parasite</name>
    <name type="synonym">Perkinsus andrewsi</name>
    <dbReference type="NCBI Taxonomy" id="330153"/>
    <lineage>
        <taxon>Eukaryota</taxon>
        <taxon>Sar</taxon>
        <taxon>Alveolata</taxon>
        <taxon>Perkinsozoa</taxon>
        <taxon>Perkinsea</taxon>
        <taxon>Perkinsida</taxon>
        <taxon>Perkinsidae</taxon>
        <taxon>Perkinsus</taxon>
    </lineage>
</organism>
<evidence type="ECO:0000313" key="2">
    <source>
        <dbReference type="EMBL" id="KAF4676527.1"/>
    </source>
</evidence>
<dbReference type="Gene3D" id="3.40.960.10">
    <property type="entry name" value="VSR Endonuclease"/>
    <property type="match status" value="1"/>
</dbReference>
<comment type="caution">
    <text evidence="2">The sequence shown here is derived from an EMBL/GenBank/DDBJ whole genome shotgun (WGS) entry which is preliminary data.</text>
</comment>
<sequence length="1324" mass="148403">MSQSGLAIKATQADNFYFPPDYEERHGTINKINKAHTLGKRAKYISDGIIIIRFEMPFHVRCDKCLQRTAQGVRFNARKKKVGNYYTTPIYEFTFLCKNCENPFVIRTDPEHAGYSLESGCTKCVMEWDAKKAGSIEAVDPEIRRDMDNDPMFKLERTITDEGRVKAQKNDLRAIMAREDELHGDSYAASRIVRKRFREESKVIEAERKRREKKNNFGMILADVNDEDTREAARLRRAGKFKTDAHSVNNAINKAKKLSEPIFGMRSVAQAAAAAVKLAQQQGRIEGNSSNLISTKVVPTADNPFGDPFQPKDVLDSSTSVSTAEPVMLPLGINAYYIMQTMMRLLDPKTSRFEARLEDEFDCKAFFDLGVAGTLVVMPVEGHNVTSSTVAAAVEFIKEDVIPRCLTQDGIKDLWEEYSFSSKSRGAAAAWQQQQEGDKAAIENEEWLKKVEAYQPKAHHGKGGIGCISSSADNPTMLSTLLGAGYNSSSSSSSGQQFVHGPTLDPEDAEAVVSNLVKIPEKVSQVITRRIDDIKVATKVVDIRVSSTPQGGQRSVMLKGTKNRIETVKQIFMEFRASAADKRSATLDTLLNELRGVYLTHKRSFDIRCHAEYIDRMARLSNDKVPKLEDDHWRWVERALEKFQQNGFLHAPTVREGLGRLCHSVARCIPDNITFHQVLAKTIVVAPISSMSPPALTATMWSLATLHVSLEDKSPYRVSLSLIAEQCANKITLVDKTAPIVKSMWAAIKVDVADPIMQDLYRKGLAHTIDLHTNKGVPLTLKDVILLLWGSATLSKLGPVMDVDKLIDISSRVICSIQEKEYEIDPQNTTMALWSLANFIPESINAHDLVCRVIAESIKNAEAGRLSPFELSLVLWSMGKMYDPASRPLRDVIVKAVLDLKPKVDNLLHVFSLRQLANVLWSFGATRIDGCRDIFDASSTLPILKSGRVTSNEYRQSIANIAWAYATHDYSSETVSNRVKELLKYFTSSRYDDMTSQHAATIAWALWRMRGMEANSINHMAMIAQRYGDRFANRHVITLTRAAAGAKFYHPALLDVIIRRPITSWTTEQCGQLLWVLATWSGVSDDKRMIEYAINCDEIVRQHAYTNNGGDEGDTLSIDKLTTVEWASALLDLPTPTQYLWDRKHDYIEAHASDLTVSQVLRERLADADTFGDMGLTQLYWAWVLRCGVDHPSPPAWVLKVRSWLSDATSYSIQPSTLQMSVNSHLPSGDWRQEYLLPPWGISIDIASPSNKIAIEVDGKVFHSVYDVTSSRTFLDASARVKKRLLDRQGWRLIRIGEQEYKTAEDGQAKRKLLASALSSNDNS</sequence>
<evidence type="ECO:0000256" key="1">
    <source>
        <dbReference type="ARBA" id="ARBA00005595"/>
    </source>
</evidence>
<evidence type="ECO:0000313" key="3">
    <source>
        <dbReference type="Proteomes" id="UP000591131"/>
    </source>
</evidence>
<dbReference type="GO" id="GO:0000398">
    <property type="term" value="P:mRNA splicing, via spliceosome"/>
    <property type="evidence" value="ECO:0007669"/>
    <property type="project" value="InterPro"/>
</dbReference>